<dbReference type="PANTHER" id="PTHR14154">
    <property type="entry name" value="UPF0041 BRAIN PROTEIN 44-RELATED"/>
    <property type="match status" value="1"/>
</dbReference>
<keyword evidence="3 9" id="KW-0813">Transport</keyword>
<feature type="transmembrane region" description="Helical" evidence="9">
    <location>
        <begin position="131"/>
        <end position="153"/>
    </location>
</feature>
<evidence type="ECO:0000313" key="10">
    <source>
        <dbReference type="EMBL" id="CRK20765.1"/>
    </source>
</evidence>
<organism evidence="10 11">
    <name type="scientific">Verticillium longisporum</name>
    <name type="common">Verticillium dahliae var. longisporum</name>
    <dbReference type="NCBI Taxonomy" id="100787"/>
    <lineage>
        <taxon>Eukaryota</taxon>
        <taxon>Fungi</taxon>
        <taxon>Dikarya</taxon>
        <taxon>Ascomycota</taxon>
        <taxon>Pezizomycotina</taxon>
        <taxon>Sordariomycetes</taxon>
        <taxon>Hypocreomycetidae</taxon>
        <taxon>Glomerellales</taxon>
        <taxon>Plectosphaerellaceae</taxon>
        <taxon>Verticillium</taxon>
    </lineage>
</organism>
<sequence>MAPTTNILRASRPIFQQQMFTGAAGARTRAAFQNPAFRARIFREGSKRWQSADAGAESQAQQSWFKRMWDSPIGLKTVHFWAPVMKWAIVIAGISDFFRPAEKLSLTQNGALTATGLIWTRWCLIIKPRNILLATVNFFMGIVGIIQVTRILMYEQSKKGSVTGVVEDLKQDVKGNVPNPIKDSTSSPSS</sequence>
<keyword evidence="7 9" id="KW-0496">Mitochondrion</keyword>
<dbReference type="Proteomes" id="UP000044602">
    <property type="component" value="Unassembled WGS sequence"/>
</dbReference>
<comment type="caution">
    <text evidence="9">Lacks conserved residue(s) required for the propagation of feature annotation.</text>
</comment>
<evidence type="ECO:0000256" key="5">
    <source>
        <dbReference type="ARBA" id="ARBA00022792"/>
    </source>
</evidence>
<evidence type="ECO:0000256" key="8">
    <source>
        <dbReference type="ARBA" id="ARBA00023136"/>
    </source>
</evidence>
<evidence type="ECO:0000256" key="6">
    <source>
        <dbReference type="ARBA" id="ARBA00022989"/>
    </source>
</evidence>
<evidence type="ECO:0000256" key="3">
    <source>
        <dbReference type="ARBA" id="ARBA00022448"/>
    </source>
</evidence>
<evidence type="ECO:0000256" key="1">
    <source>
        <dbReference type="ARBA" id="ARBA00004448"/>
    </source>
</evidence>
<evidence type="ECO:0000256" key="7">
    <source>
        <dbReference type="ARBA" id="ARBA00023128"/>
    </source>
</evidence>
<name>A0A0G4LGK0_VERLO</name>
<proteinExistence type="inferred from homology"/>
<dbReference type="AlphaFoldDB" id="A0A0G4LGK0"/>
<dbReference type="Pfam" id="PF03650">
    <property type="entry name" value="MPC"/>
    <property type="match status" value="1"/>
</dbReference>
<reference evidence="10 11" key="1">
    <citation type="submission" date="2015-05" db="EMBL/GenBank/DDBJ databases">
        <authorList>
            <person name="Wang D.B."/>
            <person name="Wang M."/>
        </authorList>
    </citation>
    <scope>NUCLEOTIDE SEQUENCE [LARGE SCALE GENOMIC DNA]</scope>
    <source>
        <strain evidence="10">VL1</strain>
    </source>
</reference>
<accession>A0A0G4LGK0</accession>
<evidence type="ECO:0000313" key="11">
    <source>
        <dbReference type="Proteomes" id="UP000044602"/>
    </source>
</evidence>
<keyword evidence="8 9" id="KW-0472">Membrane</keyword>
<keyword evidence="4 9" id="KW-0812">Transmembrane</keyword>
<comment type="function">
    <text evidence="9">Mediates the uptake of pyruvate into mitochondria.</text>
</comment>
<comment type="subcellular location">
    <subcellularLocation>
        <location evidence="1 9">Mitochondrion inner membrane</location>
        <topology evidence="1 9">Multi-pass membrane protein</topology>
    </subcellularLocation>
</comment>
<evidence type="ECO:0000256" key="4">
    <source>
        <dbReference type="ARBA" id="ARBA00022692"/>
    </source>
</evidence>
<evidence type="ECO:0000256" key="2">
    <source>
        <dbReference type="ARBA" id="ARBA00006416"/>
    </source>
</evidence>
<keyword evidence="6 9" id="KW-1133">Transmembrane helix</keyword>
<keyword evidence="5 9" id="KW-0999">Mitochondrion inner membrane</keyword>
<dbReference type="EMBL" id="CVQH01011891">
    <property type="protein sequence ID" value="CRK20765.1"/>
    <property type="molecule type" value="Genomic_DNA"/>
</dbReference>
<keyword evidence="11" id="KW-1185">Reference proteome</keyword>
<comment type="similarity">
    <text evidence="2 9">Belongs to the mitochondrial pyruvate carrier (MPC) (TC 2.A.105) family.</text>
</comment>
<dbReference type="InterPro" id="IPR005336">
    <property type="entry name" value="MPC"/>
</dbReference>
<dbReference type="GO" id="GO:0006850">
    <property type="term" value="P:pyruvate import into mitochondria"/>
    <property type="evidence" value="ECO:0007669"/>
    <property type="project" value="InterPro"/>
</dbReference>
<dbReference type="STRING" id="100787.A0A0G4LGK0"/>
<protein>
    <recommendedName>
        <fullName evidence="9">Mitochondrial pyruvate carrier</fullName>
    </recommendedName>
</protein>
<gene>
    <name evidence="10" type="ORF">BN1708_012920</name>
</gene>
<evidence type="ECO:0000256" key="9">
    <source>
        <dbReference type="RuleBase" id="RU363100"/>
    </source>
</evidence>
<dbReference type="GO" id="GO:0005743">
    <property type="term" value="C:mitochondrial inner membrane"/>
    <property type="evidence" value="ECO:0007669"/>
    <property type="project" value="UniProtKB-SubCell"/>
</dbReference>